<feature type="compositionally biased region" description="Acidic residues" evidence="1">
    <location>
        <begin position="121"/>
        <end position="132"/>
    </location>
</feature>
<accession>A0ABY9X2R4</accession>
<reference evidence="2 3" key="1">
    <citation type="submission" date="2019-08" db="EMBL/GenBank/DDBJ databases">
        <title>Archangium and Cystobacter genomes.</title>
        <authorList>
            <person name="Chen I.-C.K."/>
            <person name="Wielgoss S."/>
        </authorList>
    </citation>
    <scope>NUCLEOTIDE SEQUENCE [LARGE SCALE GENOMIC DNA]</scope>
    <source>
        <strain evidence="2 3">Cbm 6</strain>
    </source>
</reference>
<dbReference type="EMBL" id="CP043494">
    <property type="protein sequence ID" value="WNG49680.1"/>
    <property type="molecule type" value="Genomic_DNA"/>
</dbReference>
<sequence>MKPDLIKNTLSLLQEVALHASTSEQRDALENCMLTLHFISGRGEAGEFSDYAESFDTAPLTPVLSFATKDEADGWLRNHPAPPHGATIRAADVLYTVAYSRELEHRKLLRLPSKEELAQMEGDEESGEEAEEQVSPPKPSLGASFDFFDFFKWTCFHLFELEQRISSPEELEAIRTARIALHFVMHVGEYHGFEAYLETLRSSRLSRPLESFSTRDAAETWVETQSEPPAPGVVAIGNGLYSVGYNRRRALRVLIRIPTQQELDAGAA</sequence>
<gene>
    <name evidence="2" type="ORF">F0U60_40350</name>
</gene>
<evidence type="ECO:0000313" key="3">
    <source>
        <dbReference type="Proteomes" id="UP001611383"/>
    </source>
</evidence>
<keyword evidence="3" id="KW-1185">Reference proteome</keyword>
<evidence type="ECO:0000313" key="2">
    <source>
        <dbReference type="EMBL" id="WNG49680.1"/>
    </source>
</evidence>
<protein>
    <submittedName>
        <fullName evidence="2">Uncharacterized protein</fullName>
    </submittedName>
</protein>
<organism evidence="2 3">
    <name type="scientific">Archangium minus</name>
    <dbReference type="NCBI Taxonomy" id="83450"/>
    <lineage>
        <taxon>Bacteria</taxon>
        <taxon>Pseudomonadati</taxon>
        <taxon>Myxococcota</taxon>
        <taxon>Myxococcia</taxon>
        <taxon>Myxococcales</taxon>
        <taxon>Cystobacterineae</taxon>
        <taxon>Archangiaceae</taxon>
        <taxon>Archangium</taxon>
    </lineage>
</organism>
<evidence type="ECO:0000256" key="1">
    <source>
        <dbReference type="SAM" id="MobiDB-lite"/>
    </source>
</evidence>
<dbReference type="Proteomes" id="UP001611383">
    <property type="component" value="Chromosome"/>
</dbReference>
<feature type="region of interest" description="Disordered" evidence="1">
    <location>
        <begin position="114"/>
        <end position="138"/>
    </location>
</feature>
<proteinExistence type="predicted"/>
<dbReference type="RefSeq" id="WP_395807866.1">
    <property type="nucleotide sequence ID" value="NZ_CP043494.1"/>
</dbReference>
<name>A0ABY9X2R4_9BACT</name>